<proteinExistence type="predicted"/>
<dbReference type="InterPro" id="IPR036866">
    <property type="entry name" value="RibonucZ/Hydroxyglut_hydro"/>
</dbReference>
<feature type="domain" description="Metallo-beta-lactamase" evidence="1">
    <location>
        <begin position="41"/>
        <end position="258"/>
    </location>
</feature>
<dbReference type="Pfam" id="PF12706">
    <property type="entry name" value="Lactamase_B_2"/>
    <property type="match status" value="1"/>
</dbReference>
<dbReference type="CDD" id="cd07731">
    <property type="entry name" value="ComA-like_MBL-fold"/>
    <property type="match status" value="1"/>
</dbReference>
<gene>
    <name evidence="2" type="ORF">COU96_03015</name>
</gene>
<name>A0A2M8L4R8_9BACT</name>
<evidence type="ECO:0000313" key="3">
    <source>
        <dbReference type="Proteomes" id="UP000229500"/>
    </source>
</evidence>
<dbReference type="InterPro" id="IPR001279">
    <property type="entry name" value="Metallo-B-lactamas"/>
</dbReference>
<accession>A0A2M8L4R8</accession>
<reference evidence="3" key="1">
    <citation type="submission" date="2017-09" db="EMBL/GenBank/DDBJ databases">
        <title>Depth-based differentiation of microbial function through sediment-hosted aquifers and enrichment of novel symbionts in the deep terrestrial subsurface.</title>
        <authorList>
            <person name="Probst A.J."/>
            <person name="Ladd B."/>
            <person name="Jarett J.K."/>
            <person name="Geller-Mcgrath D.E."/>
            <person name="Sieber C.M.K."/>
            <person name="Emerson J.B."/>
            <person name="Anantharaman K."/>
            <person name="Thomas B.C."/>
            <person name="Malmstrom R."/>
            <person name="Stieglmeier M."/>
            <person name="Klingl A."/>
            <person name="Woyke T."/>
            <person name="Ryan C.M."/>
            <person name="Banfield J.F."/>
        </authorList>
    </citation>
    <scope>NUCLEOTIDE SEQUENCE [LARGE SCALE GENOMIC DNA]</scope>
</reference>
<dbReference type="SMART" id="SM00849">
    <property type="entry name" value="Lactamase_B"/>
    <property type="match status" value="1"/>
</dbReference>
<dbReference type="PANTHER" id="PTHR30619">
    <property type="entry name" value="DNA INTERNALIZATION/COMPETENCE PROTEIN COMEC/REC2"/>
    <property type="match status" value="1"/>
</dbReference>
<dbReference type="EMBL" id="PFEL01000109">
    <property type="protein sequence ID" value="PJE68757.1"/>
    <property type="molecule type" value="Genomic_DNA"/>
</dbReference>
<organism evidence="2 3">
    <name type="scientific">Candidatus Shapirobacteria bacterium CG10_big_fil_rev_8_21_14_0_10_38_14</name>
    <dbReference type="NCBI Taxonomy" id="1974483"/>
    <lineage>
        <taxon>Bacteria</taxon>
        <taxon>Candidatus Shapironibacteriota</taxon>
    </lineage>
</organism>
<dbReference type="Gene3D" id="3.60.15.10">
    <property type="entry name" value="Ribonuclease Z/Hydroxyacylglutathione hydrolase-like"/>
    <property type="match status" value="1"/>
</dbReference>
<protein>
    <recommendedName>
        <fullName evidence="1">Metallo-beta-lactamase domain-containing protein</fullName>
    </recommendedName>
</protein>
<comment type="caution">
    <text evidence="2">The sequence shown here is derived from an EMBL/GenBank/DDBJ whole genome shotgun (WGS) entry which is preliminary data.</text>
</comment>
<dbReference type="AlphaFoldDB" id="A0A2M8L4R8"/>
<sequence length="302" mass="33614">MDSKKTKIFLIGLILLAGLIWATIFQLPDSRLHLIFCDVGQGDAILVTHRSNQILIDGGPDNRVLSCLANHMPFWDREIELVILTHPEADHLTGLIDVIKRYDITQFVVNSVVNDSAGFWEFRETVLAEAASVHSPQAKEEIKIGPLGFKVLWPRHRRGDSLVWSHFAKASRDRQSVLGVASPPSDINETSIVLQLAFGKFNALLTGDIGFDTEEKLDLANLPGIEVLKVPHHGSKYSSGEEFLAKLNPELAVISVGKNRWGHPTEEVLNRLLSVGAKVLRTDQDGEVEIVSDGKNWYYKPK</sequence>
<dbReference type="InterPro" id="IPR035681">
    <property type="entry name" value="ComA-like_MBL"/>
</dbReference>
<dbReference type="SUPFAM" id="SSF56281">
    <property type="entry name" value="Metallo-hydrolase/oxidoreductase"/>
    <property type="match status" value="1"/>
</dbReference>
<evidence type="ECO:0000313" key="2">
    <source>
        <dbReference type="EMBL" id="PJE68757.1"/>
    </source>
</evidence>
<evidence type="ECO:0000259" key="1">
    <source>
        <dbReference type="SMART" id="SM00849"/>
    </source>
</evidence>
<dbReference type="PANTHER" id="PTHR30619:SF1">
    <property type="entry name" value="RECOMBINATION PROTEIN 2"/>
    <property type="match status" value="1"/>
</dbReference>
<dbReference type="InterPro" id="IPR052159">
    <property type="entry name" value="Competence_DNA_uptake"/>
</dbReference>
<dbReference type="Proteomes" id="UP000229500">
    <property type="component" value="Unassembled WGS sequence"/>
</dbReference>